<comment type="similarity">
    <text evidence="1">Belongs to the BTG family.</text>
</comment>
<dbReference type="PANTHER" id="PTHR17537:SF5">
    <property type="entry name" value="TRANSDUCER OF ERBB2, ISOFORM A"/>
    <property type="match status" value="1"/>
</dbReference>
<evidence type="ECO:0000256" key="1">
    <source>
        <dbReference type="ARBA" id="ARBA00007989"/>
    </source>
</evidence>
<feature type="region of interest" description="Disordered" evidence="3">
    <location>
        <begin position="155"/>
        <end position="174"/>
    </location>
</feature>
<dbReference type="PRINTS" id="PR00310">
    <property type="entry name" value="ANTIPRLFBTG1"/>
</dbReference>
<dbReference type="InterPro" id="IPR002087">
    <property type="entry name" value="Anti_prolifrtn"/>
</dbReference>
<dbReference type="KEGG" id="obi:106880604"/>
<evidence type="ECO:0000259" key="4">
    <source>
        <dbReference type="SMART" id="SM00099"/>
    </source>
</evidence>
<organism evidence="5">
    <name type="scientific">Octopus bimaculoides</name>
    <name type="common">California two-spotted octopus</name>
    <dbReference type="NCBI Taxonomy" id="37653"/>
    <lineage>
        <taxon>Eukaryota</taxon>
        <taxon>Metazoa</taxon>
        <taxon>Spiralia</taxon>
        <taxon>Lophotrochozoa</taxon>
        <taxon>Mollusca</taxon>
        <taxon>Cephalopoda</taxon>
        <taxon>Coleoidea</taxon>
        <taxon>Octopodiformes</taxon>
        <taxon>Octopoda</taxon>
        <taxon>Incirrata</taxon>
        <taxon>Octopodidae</taxon>
        <taxon>Octopus</taxon>
    </lineage>
</organism>
<evidence type="ECO:0000313" key="5">
    <source>
        <dbReference type="EMBL" id="KOF69264.1"/>
    </source>
</evidence>
<feature type="region of interest" description="Disordered" evidence="3">
    <location>
        <begin position="402"/>
        <end position="423"/>
    </location>
</feature>
<feature type="domain" description="Anti-proliferative protein" evidence="4">
    <location>
        <begin position="1"/>
        <end position="107"/>
    </location>
</feature>
<feature type="compositionally biased region" description="Low complexity" evidence="3">
    <location>
        <begin position="155"/>
        <end position="167"/>
    </location>
</feature>
<dbReference type="Pfam" id="PF07742">
    <property type="entry name" value="BTG"/>
    <property type="match status" value="1"/>
</dbReference>
<keyword evidence="2" id="KW-0597">Phosphoprotein</keyword>
<dbReference type="EMBL" id="KQ425596">
    <property type="protein sequence ID" value="KOF69264.1"/>
    <property type="molecule type" value="Genomic_DNA"/>
</dbReference>
<dbReference type="InterPro" id="IPR036054">
    <property type="entry name" value="BTG-like_sf"/>
</dbReference>
<protein>
    <recommendedName>
        <fullName evidence="4">Anti-proliferative protein domain-containing protein</fullName>
    </recommendedName>
</protein>
<dbReference type="OrthoDB" id="19928at2759"/>
<name>A0A0L8FXE8_OCTBM</name>
<feature type="compositionally biased region" description="Polar residues" evidence="3">
    <location>
        <begin position="406"/>
        <end position="416"/>
    </location>
</feature>
<dbReference type="GO" id="GO:0005634">
    <property type="term" value="C:nucleus"/>
    <property type="evidence" value="ECO:0007669"/>
    <property type="project" value="TreeGrafter"/>
</dbReference>
<dbReference type="Gene3D" id="3.90.640.90">
    <property type="entry name" value="Anti-proliferative protein, N-terminal domain"/>
    <property type="match status" value="1"/>
</dbReference>
<evidence type="ECO:0000256" key="3">
    <source>
        <dbReference type="SAM" id="MobiDB-lite"/>
    </source>
</evidence>
<dbReference type="GO" id="GO:0005737">
    <property type="term" value="C:cytoplasm"/>
    <property type="evidence" value="ECO:0007669"/>
    <property type="project" value="TreeGrafter"/>
</dbReference>
<reference evidence="5" key="1">
    <citation type="submission" date="2015-07" db="EMBL/GenBank/DDBJ databases">
        <title>MeaNS - Measles Nucleotide Surveillance Program.</title>
        <authorList>
            <person name="Tran T."/>
            <person name="Druce J."/>
        </authorList>
    </citation>
    <scope>NUCLEOTIDE SEQUENCE</scope>
    <source>
        <strain evidence="5">UCB-OBI-ISO-001</strain>
        <tissue evidence="5">Gonad</tissue>
    </source>
</reference>
<dbReference type="PANTHER" id="PTHR17537">
    <property type="entry name" value="TRANSDUCER OF ERBB2 TOB"/>
    <property type="match status" value="1"/>
</dbReference>
<dbReference type="STRING" id="37653.A0A0L8FXE8"/>
<dbReference type="AlphaFoldDB" id="A0A0L8FXE8"/>
<feature type="region of interest" description="Disordered" evidence="3">
    <location>
        <begin position="228"/>
        <end position="269"/>
    </location>
</feature>
<accession>A0A0L8FXE8</accession>
<dbReference type="GO" id="GO:0003714">
    <property type="term" value="F:transcription corepressor activity"/>
    <property type="evidence" value="ECO:0007669"/>
    <property type="project" value="TreeGrafter"/>
</dbReference>
<feature type="region of interest" description="Disordered" evidence="3">
    <location>
        <begin position="495"/>
        <end position="523"/>
    </location>
</feature>
<gene>
    <name evidence="5" type="ORF">OCBIM_22005363mg</name>
</gene>
<evidence type="ECO:0000256" key="2">
    <source>
        <dbReference type="ARBA" id="ARBA00022553"/>
    </source>
</evidence>
<proteinExistence type="inferred from homology"/>
<dbReference type="SMART" id="SM00099">
    <property type="entry name" value="btg1"/>
    <property type="match status" value="1"/>
</dbReference>
<sequence>MHVEVSVALNFIISYLYNKLPRRRVDMFGHELEKRMKTKFNGHWYPERPNKGSAYRCIRVNGEKVDPDIEKAVYGSGLEIGEVRSYLPADLTLWIDPSEVSYRLSEKGTVKILYSDKKDDELLDTVDHEVQAANKGFNPEAQCFKPIDSVSSSLSSLSLSPSSPTSPAGWSTAASPSTTLFNSAASTNMSTVGNQAPGSTTVTVVHAPSPEVVSTTVAAISNLSISNNNNNNINNHNNNNNNNDNNNNNNNNSTNTTSNNANNSSNTNISTAAASVSPSATVPSCQLSSPVITSATPVIASRPTSFLTKPNLTSPQFTASSFAQTKFGSTKLKSQVKRPTRLSPIEFRNYFRQRAAGSSLQSSPVTPTGGSLIGPAPQTNVPAVGVSPTLANSALRVGMGFGHPSPGSSAPGTTLATRPRSLSPRDPRIEFLFEQHHQQPQQQQVQHPHHRYMASVNQKPIVASQSTLLSPVPSHDVTATSPLPHHQQLNQTLLQPGNSQTQPHQSSPQPPLPSPSSTGLTLRDFYQSPLSNPFQLSPAHGSLPFTDFMPNTLSPSNPLLPDSRKSFIEALSNIGNPAYNNQFHHLLVAN</sequence>
<dbReference type="SUPFAM" id="SSF160696">
    <property type="entry name" value="BTG domain-like"/>
    <property type="match status" value="1"/>
</dbReference>
<dbReference type="InterPro" id="IPR015676">
    <property type="entry name" value="Tob1/2"/>
</dbReference>